<comment type="caution">
    <text evidence="1">The sequence shown here is derived from an EMBL/GenBank/DDBJ whole genome shotgun (WGS) entry which is preliminary data.</text>
</comment>
<dbReference type="InterPro" id="IPR011990">
    <property type="entry name" value="TPR-like_helical_dom_sf"/>
</dbReference>
<dbReference type="RefSeq" id="WP_204683309.1">
    <property type="nucleotide sequence ID" value="NZ_BSNR01000004.1"/>
</dbReference>
<evidence type="ECO:0000313" key="1">
    <source>
        <dbReference type="EMBL" id="MBM7126787.1"/>
    </source>
</evidence>
<accession>A0ABS2K6G4</accession>
<name>A0ABS2K6G4_9GAMM</name>
<protein>
    <recommendedName>
        <fullName evidence="3">Tetratricopeptide repeat-containing protein</fullName>
    </recommendedName>
</protein>
<gene>
    <name evidence="1" type="ORF">ISP19_15520</name>
</gene>
<sequence length="125" mass="14394">MALINIGHSARKEGMVNQSERLFQHLSHAYPLRAFPYIGIAMACMEKGHYPRACTEFEQAMQNGGEGVDLFIWAAFCYYRCGRYDKVAELLHRVEVEEARGESYGVKQMKDLLLEDAKVARLYRK</sequence>
<dbReference type="Gene3D" id="1.25.40.10">
    <property type="entry name" value="Tetratricopeptide repeat domain"/>
    <property type="match status" value="1"/>
</dbReference>
<dbReference type="Proteomes" id="UP001430149">
    <property type="component" value="Unassembled WGS sequence"/>
</dbReference>
<dbReference type="EMBL" id="JADIKE010000037">
    <property type="protein sequence ID" value="MBM7126787.1"/>
    <property type="molecule type" value="Genomic_DNA"/>
</dbReference>
<dbReference type="SUPFAM" id="SSF48452">
    <property type="entry name" value="TPR-like"/>
    <property type="match status" value="1"/>
</dbReference>
<keyword evidence="2" id="KW-1185">Reference proteome</keyword>
<evidence type="ECO:0008006" key="3">
    <source>
        <dbReference type="Google" id="ProtNLM"/>
    </source>
</evidence>
<evidence type="ECO:0000313" key="2">
    <source>
        <dbReference type="Proteomes" id="UP001430149"/>
    </source>
</evidence>
<proteinExistence type="predicted"/>
<reference evidence="1" key="1">
    <citation type="submission" date="2020-10" db="EMBL/GenBank/DDBJ databases">
        <title>Phylogeny of dyella-like bacteria.</title>
        <authorList>
            <person name="Fu J."/>
        </authorList>
    </citation>
    <scope>NUCLEOTIDE SEQUENCE</scope>
    <source>
        <strain evidence="1">DHOC52</strain>
    </source>
</reference>
<organism evidence="1 2">
    <name type="scientific">Dyella flava</name>
    <dbReference type="NCBI Taxonomy" id="1920170"/>
    <lineage>
        <taxon>Bacteria</taxon>
        <taxon>Pseudomonadati</taxon>
        <taxon>Pseudomonadota</taxon>
        <taxon>Gammaproteobacteria</taxon>
        <taxon>Lysobacterales</taxon>
        <taxon>Rhodanobacteraceae</taxon>
        <taxon>Dyella</taxon>
    </lineage>
</organism>